<keyword evidence="2" id="KW-1185">Reference proteome</keyword>
<gene>
    <name evidence="1" type="ORF">M1L60_46550</name>
</gene>
<comment type="caution">
    <text evidence="1">The sequence shown here is derived from an EMBL/GenBank/DDBJ whole genome shotgun (WGS) entry which is preliminary data.</text>
</comment>
<organism evidence="1 2">
    <name type="scientific">Paractinoplanes aksuensis</name>
    <dbReference type="NCBI Taxonomy" id="2939490"/>
    <lineage>
        <taxon>Bacteria</taxon>
        <taxon>Bacillati</taxon>
        <taxon>Actinomycetota</taxon>
        <taxon>Actinomycetes</taxon>
        <taxon>Micromonosporales</taxon>
        <taxon>Micromonosporaceae</taxon>
        <taxon>Paractinoplanes</taxon>
    </lineage>
</organism>
<feature type="non-terminal residue" evidence="1">
    <location>
        <position position="187"/>
    </location>
</feature>
<name>A0ABT1E4X8_9ACTN</name>
<evidence type="ECO:0000313" key="2">
    <source>
        <dbReference type="Proteomes" id="UP001523369"/>
    </source>
</evidence>
<dbReference type="RefSeq" id="WP_253244054.1">
    <property type="nucleotide sequence ID" value="NZ_JAMYJR010000081.1"/>
</dbReference>
<proteinExistence type="predicted"/>
<reference evidence="1 2" key="1">
    <citation type="submission" date="2022-06" db="EMBL/GenBank/DDBJ databases">
        <title>New Species of the Genus Actinoplanes, ActinopZanes ferrugineus.</title>
        <authorList>
            <person name="Ding P."/>
        </authorList>
    </citation>
    <scope>NUCLEOTIDE SEQUENCE [LARGE SCALE GENOMIC DNA]</scope>
    <source>
        <strain evidence="1 2">TRM88003</strain>
    </source>
</reference>
<protein>
    <submittedName>
        <fullName evidence="1">Uncharacterized protein</fullName>
    </submittedName>
</protein>
<evidence type="ECO:0000313" key="1">
    <source>
        <dbReference type="EMBL" id="MCO8278055.1"/>
    </source>
</evidence>
<sequence>MSAVSARHISDVELAADGSGQVTVLADAYSAARSLGDHPQDHGWRELYRLFAYGLEREAPDLGNTVTTSRKTRSECSFTHLMTLLGIAVKKVGPASFDGLIDPRIPPAQRLEALEITLRDKGGDITEILTCRQNSFTAARRFLVVQIILGAYFHGSTGPVVGEFRRSKHLPLRVRRISRRASSNRRS</sequence>
<dbReference type="EMBL" id="JAMYJR010000081">
    <property type="protein sequence ID" value="MCO8278055.1"/>
    <property type="molecule type" value="Genomic_DNA"/>
</dbReference>
<accession>A0ABT1E4X8</accession>
<dbReference type="Proteomes" id="UP001523369">
    <property type="component" value="Unassembled WGS sequence"/>
</dbReference>